<dbReference type="Gene3D" id="2.180.10.10">
    <property type="entry name" value="RHS repeat-associated core"/>
    <property type="match status" value="1"/>
</dbReference>
<dbReference type="EMBL" id="JAERRB010000006">
    <property type="protein sequence ID" value="MBL0743157.1"/>
    <property type="molecule type" value="Genomic_DNA"/>
</dbReference>
<evidence type="ECO:0008006" key="3">
    <source>
        <dbReference type="Google" id="ProtNLM"/>
    </source>
</evidence>
<name>A0ABS1KVA6_9BACT</name>
<keyword evidence="2" id="KW-1185">Reference proteome</keyword>
<accession>A0ABS1KVA6</accession>
<organism evidence="1 2">
    <name type="scientific">Chryseolinea lacunae</name>
    <dbReference type="NCBI Taxonomy" id="2801331"/>
    <lineage>
        <taxon>Bacteria</taxon>
        <taxon>Pseudomonadati</taxon>
        <taxon>Bacteroidota</taxon>
        <taxon>Cytophagia</taxon>
        <taxon>Cytophagales</taxon>
        <taxon>Fulvivirgaceae</taxon>
        <taxon>Chryseolinea</taxon>
    </lineage>
</organism>
<reference evidence="1 2" key="1">
    <citation type="submission" date="2021-01" db="EMBL/GenBank/DDBJ databases">
        <title>Chryseolinea sp. Jin1 Genome sequencing and assembly.</title>
        <authorList>
            <person name="Kim I."/>
        </authorList>
    </citation>
    <scope>NUCLEOTIDE SEQUENCE [LARGE SCALE GENOMIC DNA]</scope>
    <source>
        <strain evidence="1 2">Jin1</strain>
    </source>
</reference>
<dbReference type="Proteomes" id="UP000613030">
    <property type="component" value="Unassembled WGS sequence"/>
</dbReference>
<protein>
    <recommendedName>
        <fullName evidence="3">DUF4595 domain-containing protein</fullName>
    </recommendedName>
</protein>
<evidence type="ECO:0000313" key="1">
    <source>
        <dbReference type="EMBL" id="MBL0743157.1"/>
    </source>
</evidence>
<dbReference type="RefSeq" id="WP_202012217.1">
    <property type="nucleotide sequence ID" value="NZ_JAERRB010000006.1"/>
</dbReference>
<evidence type="ECO:0000313" key="2">
    <source>
        <dbReference type="Proteomes" id="UP000613030"/>
    </source>
</evidence>
<sequence>MKKIPSLYFIALAMVSVKCSDPDAGPKPIGLKTLRAEKMSYGKHSYRVLTYDNDNRISQITSGLLDEGDSLETVYTVHYADGRIQKITTTGAAESIEFHYEGGRLTESLEYVNNAVERMNFFAYDDHDRVKAWVILQATADDDFIPVSKKTFTYDAQNNAVQMQYSDYHADVLDFVIVSTTHYKDFDNRKYSGAFFLNFYHPYHTLFQNNPRTWRVENSNGSVGETHFTYEYNDQGYVTRQLASAGEFDIVYEFSMQ</sequence>
<proteinExistence type="predicted"/>
<comment type="caution">
    <text evidence="1">The sequence shown here is derived from an EMBL/GenBank/DDBJ whole genome shotgun (WGS) entry which is preliminary data.</text>
</comment>
<gene>
    <name evidence="1" type="ORF">JI741_18140</name>
</gene>